<proteinExistence type="inferred from homology"/>
<name>A0A1M5ICD4_9FLAO</name>
<dbReference type="GO" id="GO:0008270">
    <property type="term" value="F:zinc ion binding"/>
    <property type="evidence" value="ECO:0007669"/>
    <property type="project" value="InterPro"/>
</dbReference>
<evidence type="ECO:0000256" key="4">
    <source>
        <dbReference type="ARBA" id="ARBA00005250"/>
    </source>
</evidence>
<dbReference type="GO" id="GO:0046677">
    <property type="term" value="P:response to antibiotic"/>
    <property type="evidence" value="ECO:0007669"/>
    <property type="project" value="UniProtKB-KW"/>
</dbReference>
<dbReference type="CDD" id="cd16302">
    <property type="entry name" value="CcrA-like_MBL-B1"/>
    <property type="match status" value="1"/>
</dbReference>
<keyword evidence="12" id="KW-0046">Antibiotic resistance</keyword>
<dbReference type="GO" id="GO:0042597">
    <property type="term" value="C:periplasmic space"/>
    <property type="evidence" value="ECO:0007669"/>
    <property type="project" value="UniProtKB-SubCell"/>
</dbReference>
<evidence type="ECO:0000256" key="3">
    <source>
        <dbReference type="ARBA" id="ARBA00004418"/>
    </source>
</evidence>
<comment type="subcellular location">
    <subcellularLocation>
        <location evidence="3">Periplasm</location>
    </subcellularLocation>
</comment>
<evidence type="ECO:0000313" key="14">
    <source>
        <dbReference type="EMBL" id="SHG25907.1"/>
    </source>
</evidence>
<dbReference type="GO" id="GO:0017001">
    <property type="term" value="P:antibiotic catabolic process"/>
    <property type="evidence" value="ECO:0007669"/>
    <property type="project" value="InterPro"/>
</dbReference>
<dbReference type="PROSITE" id="PS00744">
    <property type="entry name" value="BETA_LACTAMASE_B_2"/>
    <property type="match status" value="1"/>
</dbReference>
<dbReference type="AlphaFoldDB" id="A0A1M5ICD4"/>
<dbReference type="InterPro" id="IPR001279">
    <property type="entry name" value="Metallo-B-lactamas"/>
</dbReference>
<dbReference type="Gene3D" id="3.60.15.10">
    <property type="entry name" value="Ribonuclease Z/Hydroxyacylglutathione hydrolase-like"/>
    <property type="match status" value="1"/>
</dbReference>
<dbReference type="EMBL" id="FQWL01000001">
    <property type="protein sequence ID" value="SHG25907.1"/>
    <property type="molecule type" value="Genomic_DNA"/>
</dbReference>
<evidence type="ECO:0000259" key="13">
    <source>
        <dbReference type="SMART" id="SM00849"/>
    </source>
</evidence>
<organism evidence="14 15">
    <name type="scientific">Flagellimonas flava</name>
    <dbReference type="NCBI Taxonomy" id="570519"/>
    <lineage>
        <taxon>Bacteria</taxon>
        <taxon>Pseudomonadati</taxon>
        <taxon>Bacteroidota</taxon>
        <taxon>Flavobacteriia</taxon>
        <taxon>Flavobacteriales</taxon>
        <taxon>Flavobacteriaceae</taxon>
        <taxon>Flagellimonas</taxon>
    </lineage>
</organism>
<dbReference type="PANTHER" id="PTHR42951">
    <property type="entry name" value="METALLO-BETA-LACTAMASE DOMAIN-CONTAINING"/>
    <property type="match status" value="1"/>
</dbReference>
<evidence type="ECO:0000256" key="2">
    <source>
        <dbReference type="ARBA" id="ARBA00001947"/>
    </source>
</evidence>
<dbReference type="Pfam" id="PF00753">
    <property type="entry name" value="Lactamase_B"/>
    <property type="match status" value="1"/>
</dbReference>
<keyword evidence="8" id="KW-0732">Signal</keyword>
<dbReference type="SMART" id="SM00849">
    <property type="entry name" value="Lactamase_B"/>
    <property type="match status" value="1"/>
</dbReference>
<evidence type="ECO:0000256" key="5">
    <source>
        <dbReference type="ARBA" id="ARBA00011245"/>
    </source>
</evidence>
<comment type="subunit">
    <text evidence="5">Monomer.</text>
</comment>
<keyword evidence="10" id="KW-0378">Hydrolase</keyword>
<keyword evidence="11" id="KW-0862">Zinc</keyword>
<keyword evidence="7" id="KW-0479">Metal-binding</keyword>
<gene>
    <name evidence="14" type="ORF">SAMN04488116_0611</name>
</gene>
<evidence type="ECO:0000256" key="8">
    <source>
        <dbReference type="ARBA" id="ARBA00022729"/>
    </source>
</evidence>
<comment type="cofactor">
    <cofactor evidence="2">
        <name>Zn(2+)</name>
        <dbReference type="ChEBI" id="CHEBI:29105"/>
    </cofactor>
</comment>
<evidence type="ECO:0000256" key="6">
    <source>
        <dbReference type="ARBA" id="ARBA00012865"/>
    </source>
</evidence>
<dbReference type="GO" id="GO:0008800">
    <property type="term" value="F:beta-lactamase activity"/>
    <property type="evidence" value="ECO:0007669"/>
    <property type="project" value="UniProtKB-EC"/>
</dbReference>
<evidence type="ECO:0000256" key="11">
    <source>
        <dbReference type="ARBA" id="ARBA00022833"/>
    </source>
</evidence>
<evidence type="ECO:0000256" key="1">
    <source>
        <dbReference type="ARBA" id="ARBA00001526"/>
    </source>
</evidence>
<dbReference type="InterPro" id="IPR058199">
    <property type="entry name" value="BlaB//VIM/IMP-1"/>
</dbReference>
<dbReference type="NCBIfam" id="NF033088">
    <property type="entry name" value="bla_subclass_B1"/>
    <property type="match status" value="1"/>
</dbReference>
<dbReference type="SUPFAM" id="SSF56281">
    <property type="entry name" value="Metallo-hydrolase/oxidoreductase"/>
    <property type="match status" value="1"/>
</dbReference>
<dbReference type="STRING" id="570519.SAMN04488116_0611"/>
<keyword evidence="9" id="KW-0574">Periplasm</keyword>
<protein>
    <recommendedName>
        <fullName evidence="6">beta-lactamase</fullName>
        <ecNumber evidence="6">3.5.2.6</ecNumber>
    </recommendedName>
</protein>
<reference evidence="15" key="1">
    <citation type="submission" date="2016-11" db="EMBL/GenBank/DDBJ databases">
        <authorList>
            <person name="Varghese N."/>
            <person name="Submissions S."/>
        </authorList>
    </citation>
    <scope>NUCLEOTIDE SEQUENCE [LARGE SCALE GENOMIC DNA]</scope>
    <source>
        <strain evidence="15">DSM 22638</strain>
    </source>
</reference>
<dbReference type="OrthoDB" id="9769598at2"/>
<evidence type="ECO:0000256" key="10">
    <source>
        <dbReference type="ARBA" id="ARBA00022801"/>
    </source>
</evidence>
<dbReference type="PROSITE" id="PS51257">
    <property type="entry name" value="PROKAR_LIPOPROTEIN"/>
    <property type="match status" value="1"/>
</dbReference>
<evidence type="ECO:0000313" key="15">
    <source>
        <dbReference type="Proteomes" id="UP000184532"/>
    </source>
</evidence>
<dbReference type="RefSeq" id="WP_073176412.1">
    <property type="nucleotide sequence ID" value="NZ_FQWL01000001.1"/>
</dbReference>
<comment type="similarity">
    <text evidence="4">Belongs to the metallo-beta-lactamase superfamily. Class-B beta-lactamase family.</text>
</comment>
<evidence type="ECO:0000256" key="12">
    <source>
        <dbReference type="ARBA" id="ARBA00023251"/>
    </source>
</evidence>
<dbReference type="PANTHER" id="PTHR42951:SF4">
    <property type="entry name" value="ACYL-COENZYME A THIOESTERASE MBLAC2"/>
    <property type="match status" value="1"/>
</dbReference>
<dbReference type="Proteomes" id="UP000184532">
    <property type="component" value="Unassembled WGS sequence"/>
</dbReference>
<dbReference type="InterPro" id="IPR001018">
    <property type="entry name" value="Beta-lactamase_class-B_CS"/>
</dbReference>
<accession>A0A1M5ICD4</accession>
<dbReference type="InterPro" id="IPR036866">
    <property type="entry name" value="RibonucZ/Hydroxyglut_hydro"/>
</dbReference>
<comment type="catalytic activity">
    <reaction evidence="1">
        <text>a beta-lactam + H2O = a substituted beta-amino acid</text>
        <dbReference type="Rhea" id="RHEA:20401"/>
        <dbReference type="ChEBI" id="CHEBI:15377"/>
        <dbReference type="ChEBI" id="CHEBI:35627"/>
        <dbReference type="ChEBI" id="CHEBI:140347"/>
        <dbReference type="EC" id="3.5.2.6"/>
    </reaction>
</comment>
<evidence type="ECO:0000256" key="9">
    <source>
        <dbReference type="ARBA" id="ARBA00022764"/>
    </source>
</evidence>
<evidence type="ECO:0000256" key="7">
    <source>
        <dbReference type="ARBA" id="ARBA00022723"/>
    </source>
</evidence>
<dbReference type="EC" id="3.5.2.6" evidence="6"/>
<keyword evidence="15" id="KW-1185">Reference proteome</keyword>
<sequence length="254" mass="27564">MKHLALYFLITLAFTGCKQEATVALHTSETLVIEKLSANTYVHISYLQTDSFGNVACNGLIYKNGNEVIVFDTPTTDAASEELLTWISSELKAKVVAIVPTHSHDDCLGGLVAFHEAGIPSIANSLTKEFALKNEMTVPQKGFQHQTNIRVGNESVSCIFVGPGHTLDNIIGYIPAEEVLFGGCLLKSLGAGKGYLGEADVPQWPITVNKVKTKFPNLKWVVPGHGKSGKTDLLDYTITLFQSENKTQDEGNPN</sequence>
<feature type="domain" description="Metallo-beta-lactamase" evidence="13">
    <location>
        <begin position="56"/>
        <end position="225"/>
    </location>
</feature>
<dbReference type="InterPro" id="IPR050855">
    <property type="entry name" value="NDM-1-like"/>
</dbReference>